<dbReference type="EMBL" id="AGNL01032193">
    <property type="protein sequence ID" value="EJK56183.1"/>
    <property type="molecule type" value="Genomic_DNA"/>
</dbReference>
<proteinExistence type="predicted"/>
<name>K0RR29_THAOC</name>
<gene>
    <name evidence="2" type="ORF">THAOC_23983</name>
</gene>
<feature type="region of interest" description="Disordered" evidence="1">
    <location>
        <begin position="240"/>
        <end position="267"/>
    </location>
</feature>
<feature type="compositionally biased region" description="Basic and acidic residues" evidence="1">
    <location>
        <begin position="136"/>
        <end position="149"/>
    </location>
</feature>
<feature type="compositionally biased region" description="Basic and acidic residues" evidence="1">
    <location>
        <begin position="240"/>
        <end position="263"/>
    </location>
</feature>
<organism evidence="2 3">
    <name type="scientific">Thalassiosira oceanica</name>
    <name type="common">Marine diatom</name>
    <dbReference type="NCBI Taxonomy" id="159749"/>
    <lineage>
        <taxon>Eukaryota</taxon>
        <taxon>Sar</taxon>
        <taxon>Stramenopiles</taxon>
        <taxon>Ochrophyta</taxon>
        <taxon>Bacillariophyta</taxon>
        <taxon>Coscinodiscophyceae</taxon>
        <taxon>Thalassiosirophycidae</taxon>
        <taxon>Thalassiosirales</taxon>
        <taxon>Thalassiosiraceae</taxon>
        <taxon>Thalassiosira</taxon>
    </lineage>
</organism>
<reference evidence="2 3" key="1">
    <citation type="journal article" date="2012" name="Genome Biol.">
        <title>Genome and low-iron response of an oceanic diatom adapted to chronic iron limitation.</title>
        <authorList>
            <person name="Lommer M."/>
            <person name="Specht M."/>
            <person name="Roy A.S."/>
            <person name="Kraemer L."/>
            <person name="Andreson R."/>
            <person name="Gutowska M.A."/>
            <person name="Wolf J."/>
            <person name="Bergner S.V."/>
            <person name="Schilhabel M.B."/>
            <person name="Klostermeier U.C."/>
            <person name="Beiko R.G."/>
            <person name="Rosenstiel P."/>
            <person name="Hippler M."/>
            <person name="Laroche J."/>
        </authorList>
    </citation>
    <scope>NUCLEOTIDE SEQUENCE [LARGE SCALE GENOMIC DNA]</scope>
    <source>
        <strain evidence="2 3">CCMP1005</strain>
    </source>
</reference>
<feature type="region of interest" description="Disordered" evidence="1">
    <location>
        <begin position="131"/>
        <end position="201"/>
    </location>
</feature>
<evidence type="ECO:0000313" key="2">
    <source>
        <dbReference type="EMBL" id="EJK56183.1"/>
    </source>
</evidence>
<sequence length="323" mass="34862">MFSRGLCFFCAESDAEGLKERSLTIGSQLFCFLLPPPPPARLRSALRAAAPPLRLRHVPSRLGSPLLGSTYLSWSGSRDAVSTVIEWTAHRPASPVGSTTTTAVVAASSTAPGSSRSADSLMIVSYLGSKASPGDEWPRPREGERESSRRVRMNTVVPASAAGTAPSSGGGETAMRTEERARAGAVRRGSRQGDQEHCQSPSVRVAEYGRTMPRVSFFPPRASAVFGHGDRRRGVERLKQPLGGEARDTETPPWRRGEGHGDTELDNECNECSEFREMPQMAEAERVRRTSGAVLRKQDGRRGTGRVLIDTECLSSSAKPDQG</sequence>
<feature type="region of interest" description="Disordered" evidence="1">
    <location>
        <begin position="283"/>
        <end position="304"/>
    </location>
</feature>
<protein>
    <submittedName>
        <fullName evidence="2">Uncharacterized protein</fullName>
    </submittedName>
</protein>
<evidence type="ECO:0000256" key="1">
    <source>
        <dbReference type="SAM" id="MobiDB-lite"/>
    </source>
</evidence>
<evidence type="ECO:0000313" key="3">
    <source>
        <dbReference type="Proteomes" id="UP000266841"/>
    </source>
</evidence>
<accession>K0RR29</accession>
<dbReference type="Proteomes" id="UP000266841">
    <property type="component" value="Unassembled WGS sequence"/>
</dbReference>
<keyword evidence="3" id="KW-1185">Reference proteome</keyword>
<comment type="caution">
    <text evidence="2">The sequence shown here is derived from an EMBL/GenBank/DDBJ whole genome shotgun (WGS) entry which is preliminary data.</text>
</comment>
<dbReference type="AlphaFoldDB" id="K0RR29"/>
<feature type="compositionally biased region" description="Low complexity" evidence="1">
    <location>
        <begin position="155"/>
        <end position="167"/>
    </location>
</feature>